<reference evidence="9" key="1">
    <citation type="submission" date="2014-11" db="EMBL/GenBank/DDBJ databases">
        <authorList>
            <person name="Geib S."/>
        </authorList>
    </citation>
    <scope>NUCLEOTIDE SEQUENCE</scope>
</reference>
<dbReference type="PROSITE" id="PS00028">
    <property type="entry name" value="ZINC_FINGER_C2H2_1"/>
    <property type="match status" value="7"/>
</dbReference>
<dbReference type="SMART" id="SM00355">
    <property type="entry name" value="ZnF_C2H2"/>
    <property type="match status" value="8"/>
</dbReference>
<evidence type="ECO:0000256" key="5">
    <source>
        <dbReference type="PROSITE-ProRule" id="PRU00042"/>
    </source>
</evidence>
<keyword evidence="2" id="KW-0677">Repeat</keyword>
<evidence type="ECO:0000313" key="9">
    <source>
        <dbReference type="EMBL" id="JAD12193.1"/>
    </source>
</evidence>
<sequence length="687" mass="79928">MSVLPYQPTSDEDIFRLCTKECGIITATEDQQYFALGCMFCPTKFLYFDAFIGHMQTDHGAQTMGQKGLFGDMLGLGYNGSYSENNSGHSGGNAEDLTDTDPSLLVPQTVMIKEEIEEETLEPPKPDNSIITGLSTENELADTVNSLYSVKQEHAEPAVAMEGDGDSYIPDNYGNYDDYANNGDEDDPSYQEDDENNYDDLVEQSLLGGNHEMESGLTMHIKDRKMIQFLIDSYRRNTFLWDHRHPQFRDRSKRQHFLDWIVMEFKRRFNLSLAKDAVTRKWDNLRTVYKRECNRMSLENTNISTLWYFKDLHFLNRFYGGNQKMTEAVVKETVYRRRSSALWNDVSTMKLLSMVEQHPCFYNKYNIDYRSKEKRGEALQQMAAELQKMIDVSTIQISKRISQLRFDYSKQKQERLLCEQNNKVFVPTYTYYDQMQFMDADIAPFKCEFCPIIVQSPRELDMHLNTHQPEGSYACNVCPVSFLDVDQLNQHKQIHTPTNKEVKYWCDLCTASFRTKEVYDEHMRRHNDELLLPSLANIPHTGSDMVIAENGNPLMHMDSSEYDDGYSCDICGKSFTNMVYLNAHRAQHTNPSDRPFRCDFSHCGRLFPTRQSMLDHARQHYNDEEFKCDICGKTFKSLKNLQNHKQIHDAIKRYVCKICGSAFAQAAGLYLHKRRHNRPNSRIHQSY</sequence>
<dbReference type="GO" id="GO:0008270">
    <property type="term" value="F:zinc ion binding"/>
    <property type="evidence" value="ECO:0007669"/>
    <property type="project" value="UniProtKB-KW"/>
</dbReference>
<feature type="domain" description="C2H2-type" evidence="7">
    <location>
        <begin position="626"/>
        <end position="653"/>
    </location>
</feature>
<evidence type="ECO:0000256" key="6">
    <source>
        <dbReference type="SAM" id="MobiDB-lite"/>
    </source>
</evidence>
<feature type="domain" description="C2H2-type" evidence="7">
    <location>
        <begin position="473"/>
        <end position="500"/>
    </location>
</feature>
<protein>
    <submittedName>
        <fullName evidence="9">Zinc finger protein 624</fullName>
    </submittedName>
</protein>
<dbReference type="PROSITE" id="PS51029">
    <property type="entry name" value="MADF"/>
    <property type="match status" value="2"/>
</dbReference>
<keyword evidence="1" id="KW-0479">Metal-binding</keyword>
<dbReference type="GO" id="GO:0005634">
    <property type="term" value="C:nucleus"/>
    <property type="evidence" value="ECO:0007669"/>
    <property type="project" value="UniProtKB-ARBA"/>
</dbReference>
<feature type="domain" description="C2H2-type" evidence="7">
    <location>
        <begin position="566"/>
        <end position="593"/>
    </location>
</feature>
<dbReference type="SUPFAM" id="SSF57667">
    <property type="entry name" value="beta-beta-alpha zinc fingers"/>
    <property type="match status" value="4"/>
</dbReference>
<keyword evidence="3 5" id="KW-0863">Zinc-finger</keyword>
<gene>
    <name evidence="9" type="primary">ZNF624</name>
    <name evidence="9" type="ORF">g.27775</name>
</gene>
<evidence type="ECO:0000256" key="1">
    <source>
        <dbReference type="ARBA" id="ARBA00022723"/>
    </source>
</evidence>
<evidence type="ECO:0000259" key="7">
    <source>
        <dbReference type="PROSITE" id="PS50157"/>
    </source>
</evidence>
<evidence type="ECO:0000256" key="3">
    <source>
        <dbReference type="ARBA" id="ARBA00022771"/>
    </source>
</evidence>
<feature type="domain" description="MADF" evidence="8">
    <location>
        <begin position="350"/>
        <end position="443"/>
    </location>
</feature>
<dbReference type="SMART" id="SM00595">
    <property type="entry name" value="MADF"/>
    <property type="match status" value="2"/>
</dbReference>
<feature type="compositionally biased region" description="Acidic residues" evidence="6">
    <location>
        <begin position="183"/>
        <end position="195"/>
    </location>
</feature>
<dbReference type="PANTHER" id="PTHR24379">
    <property type="entry name" value="KRAB AND ZINC FINGER DOMAIN-CONTAINING"/>
    <property type="match status" value="1"/>
</dbReference>
<proteinExistence type="predicted"/>
<feature type="region of interest" description="Disordered" evidence="6">
    <location>
        <begin position="162"/>
        <end position="195"/>
    </location>
</feature>
<dbReference type="Pfam" id="PF00096">
    <property type="entry name" value="zf-C2H2"/>
    <property type="match status" value="3"/>
</dbReference>
<dbReference type="InterPro" id="IPR036236">
    <property type="entry name" value="Znf_C2H2_sf"/>
</dbReference>
<dbReference type="PANTHER" id="PTHR24379:SF121">
    <property type="entry name" value="C2H2-TYPE DOMAIN-CONTAINING PROTEIN"/>
    <property type="match status" value="1"/>
</dbReference>
<feature type="domain" description="C2H2-type" evidence="7">
    <location>
        <begin position="654"/>
        <end position="681"/>
    </location>
</feature>
<dbReference type="PROSITE" id="PS50157">
    <property type="entry name" value="ZINC_FINGER_C2H2_2"/>
    <property type="match status" value="6"/>
</dbReference>
<feature type="domain" description="C2H2-type" evidence="7">
    <location>
        <begin position="504"/>
        <end position="531"/>
    </location>
</feature>
<name>A0A0A1XNQ7_ZEUCU</name>
<feature type="domain" description="C2H2-type" evidence="7">
    <location>
        <begin position="596"/>
        <end position="625"/>
    </location>
</feature>
<feature type="compositionally biased region" description="Low complexity" evidence="6">
    <location>
        <begin position="171"/>
        <end position="182"/>
    </location>
</feature>
<reference evidence="9" key="2">
    <citation type="journal article" date="2015" name="Gigascience">
        <title>Reconstructing a comprehensive transcriptome assembly of a white-pupal translocated strain of the pest fruit fly Bactrocera cucurbitae.</title>
        <authorList>
            <person name="Sim S.B."/>
            <person name="Calla B."/>
            <person name="Hall B."/>
            <person name="DeRego T."/>
            <person name="Geib S.M."/>
        </authorList>
    </citation>
    <scope>NUCLEOTIDE SEQUENCE</scope>
</reference>
<dbReference type="FunFam" id="3.30.160.60:FF:000446">
    <property type="entry name" value="Zinc finger protein"/>
    <property type="match status" value="1"/>
</dbReference>
<dbReference type="InterPro" id="IPR006578">
    <property type="entry name" value="MADF-dom"/>
</dbReference>
<dbReference type="InterPro" id="IPR013087">
    <property type="entry name" value="Znf_C2H2_type"/>
</dbReference>
<keyword evidence="4" id="KW-0862">Zinc</keyword>
<evidence type="ECO:0000259" key="8">
    <source>
        <dbReference type="PROSITE" id="PS51029"/>
    </source>
</evidence>
<accession>A0A0A1XNQ7</accession>
<dbReference type="OrthoDB" id="427030at2759"/>
<dbReference type="FunFam" id="3.30.160.60:FF:000100">
    <property type="entry name" value="Zinc finger 45-like"/>
    <property type="match status" value="1"/>
</dbReference>
<dbReference type="Gene3D" id="3.30.160.60">
    <property type="entry name" value="Classic Zinc Finger"/>
    <property type="match status" value="3"/>
</dbReference>
<evidence type="ECO:0000256" key="4">
    <source>
        <dbReference type="ARBA" id="ARBA00022833"/>
    </source>
</evidence>
<dbReference type="EMBL" id="GBXI01002099">
    <property type="protein sequence ID" value="JAD12193.1"/>
    <property type="molecule type" value="Transcribed_RNA"/>
</dbReference>
<organism evidence="9">
    <name type="scientific">Zeugodacus cucurbitae</name>
    <name type="common">Melon fruit fly</name>
    <name type="synonym">Bactrocera cucurbitae</name>
    <dbReference type="NCBI Taxonomy" id="28588"/>
    <lineage>
        <taxon>Eukaryota</taxon>
        <taxon>Metazoa</taxon>
        <taxon>Ecdysozoa</taxon>
        <taxon>Arthropoda</taxon>
        <taxon>Hexapoda</taxon>
        <taxon>Insecta</taxon>
        <taxon>Pterygota</taxon>
        <taxon>Neoptera</taxon>
        <taxon>Endopterygota</taxon>
        <taxon>Diptera</taxon>
        <taxon>Brachycera</taxon>
        <taxon>Muscomorpha</taxon>
        <taxon>Tephritoidea</taxon>
        <taxon>Tephritidae</taxon>
        <taxon>Zeugodacus</taxon>
        <taxon>Zeugodacus</taxon>
    </lineage>
</organism>
<dbReference type="AlphaFoldDB" id="A0A0A1XNQ7"/>
<evidence type="ECO:0000256" key="2">
    <source>
        <dbReference type="ARBA" id="ARBA00022737"/>
    </source>
</evidence>
<feature type="domain" description="MADF" evidence="8">
    <location>
        <begin position="229"/>
        <end position="320"/>
    </location>
</feature>
<dbReference type="Pfam" id="PF10545">
    <property type="entry name" value="MADF_DNA_bdg"/>
    <property type="match status" value="2"/>
</dbReference>